<keyword evidence="4" id="KW-1185">Reference proteome</keyword>
<feature type="compositionally biased region" description="Polar residues" evidence="1">
    <location>
        <begin position="383"/>
        <end position="403"/>
    </location>
</feature>
<evidence type="ECO:0000256" key="1">
    <source>
        <dbReference type="SAM" id="MobiDB-lite"/>
    </source>
</evidence>
<feature type="transmembrane region" description="Helical" evidence="2">
    <location>
        <begin position="220"/>
        <end position="237"/>
    </location>
</feature>
<feature type="region of interest" description="Disordered" evidence="1">
    <location>
        <begin position="364"/>
        <end position="420"/>
    </location>
</feature>
<dbReference type="AlphaFoldDB" id="A0A6A5XP62"/>
<dbReference type="EMBL" id="ML978070">
    <property type="protein sequence ID" value="KAF2014551.1"/>
    <property type="molecule type" value="Genomic_DNA"/>
</dbReference>
<dbReference type="Proteomes" id="UP000799778">
    <property type="component" value="Unassembled WGS sequence"/>
</dbReference>
<evidence type="ECO:0008006" key="5">
    <source>
        <dbReference type="Google" id="ProtNLM"/>
    </source>
</evidence>
<feature type="transmembrane region" description="Helical" evidence="2">
    <location>
        <begin position="137"/>
        <end position="160"/>
    </location>
</feature>
<gene>
    <name evidence="3" type="ORF">BU24DRAFT_451561</name>
</gene>
<dbReference type="PANTHER" id="PTHR35179:SF1">
    <property type="entry name" value="INTEGRAL MEMBRANE PROTEIN"/>
    <property type="match status" value="1"/>
</dbReference>
<dbReference type="GeneID" id="54288516"/>
<feature type="compositionally biased region" description="Basic and acidic residues" evidence="1">
    <location>
        <begin position="364"/>
        <end position="374"/>
    </location>
</feature>
<keyword evidence="2" id="KW-0472">Membrane</keyword>
<protein>
    <recommendedName>
        <fullName evidence="5">Integral membrane protein</fullName>
    </recommendedName>
</protein>
<name>A0A6A5XP62_9PLEO</name>
<reference evidence="3" key="1">
    <citation type="journal article" date="2020" name="Stud. Mycol.">
        <title>101 Dothideomycetes genomes: a test case for predicting lifestyles and emergence of pathogens.</title>
        <authorList>
            <person name="Haridas S."/>
            <person name="Albert R."/>
            <person name="Binder M."/>
            <person name="Bloem J."/>
            <person name="Labutti K."/>
            <person name="Salamov A."/>
            <person name="Andreopoulos B."/>
            <person name="Baker S."/>
            <person name="Barry K."/>
            <person name="Bills G."/>
            <person name="Bluhm B."/>
            <person name="Cannon C."/>
            <person name="Castanera R."/>
            <person name="Culley D."/>
            <person name="Daum C."/>
            <person name="Ezra D."/>
            <person name="Gonzalez J."/>
            <person name="Henrissat B."/>
            <person name="Kuo A."/>
            <person name="Liang C."/>
            <person name="Lipzen A."/>
            <person name="Lutzoni F."/>
            <person name="Magnuson J."/>
            <person name="Mondo S."/>
            <person name="Nolan M."/>
            <person name="Ohm R."/>
            <person name="Pangilinan J."/>
            <person name="Park H.-J."/>
            <person name="Ramirez L."/>
            <person name="Alfaro M."/>
            <person name="Sun H."/>
            <person name="Tritt A."/>
            <person name="Yoshinaga Y."/>
            <person name="Zwiers L.-H."/>
            <person name="Turgeon B."/>
            <person name="Goodwin S."/>
            <person name="Spatafora J."/>
            <person name="Crous P."/>
            <person name="Grigoriev I."/>
        </authorList>
    </citation>
    <scope>NUCLEOTIDE SEQUENCE</scope>
    <source>
        <strain evidence="3">CBS 175.79</strain>
    </source>
</reference>
<evidence type="ECO:0000313" key="3">
    <source>
        <dbReference type="EMBL" id="KAF2014551.1"/>
    </source>
</evidence>
<feature type="transmembrane region" description="Helical" evidence="2">
    <location>
        <begin position="100"/>
        <end position="125"/>
    </location>
</feature>
<feature type="transmembrane region" description="Helical" evidence="2">
    <location>
        <begin position="69"/>
        <end position="94"/>
    </location>
</feature>
<sequence>MGLSDEFDNDPNFKPFGPFIPHDYVVERIRTRTVIIGCTIFAVSTIFTLSAAYIGVLQTRRIRKPWRSAYIWMIWLENIASTAISILCILHLFKIIRPSFYFYFFLLVLWAFQVQLLLQIIINRIRVILPNRRKGFIIMYSVALIVSCIIISVFCIWVPARLQISRRYERINNVWDRIEKVLYLIIDAALNFYFIRVVRANLVRNGLQKYNKLVRMNEKLIVISLLMDVMIIAAMSIPNGLLYASFHPLAYLVKLNIEMIMANLIRKVALKSAYDADFYYEFGTATDSSGSRPNSAIISSEVENPPSRRRSLLQSLTMWIPRGNEIKKTEEYSVRSEVRDDLELQGKVRPSGDTFGNRSEIHPVARTKTKDSSRWTDGIDLTTGFSKYSRETGTSGPSEYDSQNVDEETGLVKPSATYAG</sequence>
<keyword evidence="2" id="KW-1133">Transmembrane helix</keyword>
<proteinExistence type="predicted"/>
<evidence type="ECO:0000256" key="2">
    <source>
        <dbReference type="SAM" id="Phobius"/>
    </source>
</evidence>
<dbReference type="OrthoDB" id="3205825at2759"/>
<organism evidence="3 4">
    <name type="scientific">Aaosphaeria arxii CBS 175.79</name>
    <dbReference type="NCBI Taxonomy" id="1450172"/>
    <lineage>
        <taxon>Eukaryota</taxon>
        <taxon>Fungi</taxon>
        <taxon>Dikarya</taxon>
        <taxon>Ascomycota</taxon>
        <taxon>Pezizomycotina</taxon>
        <taxon>Dothideomycetes</taxon>
        <taxon>Pleosporomycetidae</taxon>
        <taxon>Pleosporales</taxon>
        <taxon>Pleosporales incertae sedis</taxon>
        <taxon>Aaosphaeria</taxon>
    </lineage>
</organism>
<dbReference type="PANTHER" id="PTHR35179">
    <property type="entry name" value="PROTEIN CBG02620"/>
    <property type="match status" value="1"/>
</dbReference>
<dbReference type="RefSeq" id="XP_033382890.1">
    <property type="nucleotide sequence ID" value="XM_033531119.1"/>
</dbReference>
<keyword evidence="2" id="KW-0812">Transmembrane</keyword>
<accession>A0A6A5XP62</accession>
<feature type="transmembrane region" description="Helical" evidence="2">
    <location>
        <begin position="34"/>
        <end position="57"/>
    </location>
</feature>
<evidence type="ECO:0000313" key="4">
    <source>
        <dbReference type="Proteomes" id="UP000799778"/>
    </source>
</evidence>